<dbReference type="Proteomes" id="UP000093482">
    <property type="component" value="Unassembled WGS sequence"/>
</dbReference>
<proteinExistence type="predicted"/>
<dbReference type="Gene3D" id="3.60.10.10">
    <property type="entry name" value="Endonuclease/exonuclease/phosphatase"/>
    <property type="match status" value="1"/>
</dbReference>
<evidence type="ECO:0000256" key="1">
    <source>
        <dbReference type="SAM" id="MobiDB-lite"/>
    </source>
</evidence>
<dbReference type="OrthoDB" id="9801679at2"/>
<feature type="signal peptide" evidence="2">
    <location>
        <begin position="1"/>
        <end position="30"/>
    </location>
</feature>
<accession>A0A1C0YXQ8</accession>
<protein>
    <recommendedName>
        <fullName evidence="3">SLH domain-containing protein</fullName>
    </recommendedName>
</protein>
<feature type="domain" description="SLH" evidence="3">
    <location>
        <begin position="1200"/>
        <end position="1257"/>
    </location>
</feature>
<dbReference type="InterPro" id="IPR005135">
    <property type="entry name" value="Endo/exonuclease/phosphatase"/>
</dbReference>
<dbReference type="Pfam" id="PF13290">
    <property type="entry name" value="CHB_HEX_C_1"/>
    <property type="match status" value="1"/>
</dbReference>
<dbReference type="PANTHER" id="PTHR42834:SF1">
    <property type="entry name" value="ENDONUCLEASE_EXONUCLEASE_PHOSPHATASE FAMILY PROTEIN (AFU_ORTHOLOGUE AFUA_3G09210)"/>
    <property type="match status" value="1"/>
</dbReference>
<evidence type="ECO:0000256" key="2">
    <source>
        <dbReference type="SAM" id="SignalP"/>
    </source>
</evidence>
<dbReference type="InterPro" id="IPR059177">
    <property type="entry name" value="GH29D-like_dom"/>
</dbReference>
<dbReference type="EMBL" id="MATO01000022">
    <property type="protein sequence ID" value="OCS91948.1"/>
    <property type="molecule type" value="Genomic_DNA"/>
</dbReference>
<evidence type="ECO:0000259" key="3">
    <source>
        <dbReference type="PROSITE" id="PS51272"/>
    </source>
</evidence>
<reference evidence="4 5" key="1">
    <citation type="submission" date="2016-07" db="EMBL/GenBank/DDBJ databases">
        <title>Caryophanon latum genome sequencing.</title>
        <authorList>
            <person name="Verma A."/>
            <person name="Pal Y."/>
            <person name="Krishnamurthi S."/>
        </authorList>
    </citation>
    <scope>NUCLEOTIDE SEQUENCE [LARGE SCALE GENOMIC DNA]</scope>
    <source>
        <strain evidence="4 5">DSM 14151</strain>
    </source>
</reference>
<dbReference type="GO" id="GO:0003824">
    <property type="term" value="F:catalytic activity"/>
    <property type="evidence" value="ECO:0007669"/>
    <property type="project" value="InterPro"/>
</dbReference>
<dbReference type="PROSITE" id="PS51272">
    <property type="entry name" value="SLH"/>
    <property type="match status" value="3"/>
</dbReference>
<dbReference type="Pfam" id="PF00395">
    <property type="entry name" value="SLH"/>
    <property type="match status" value="3"/>
</dbReference>
<gene>
    <name evidence="4" type="ORF">A6K76_08180</name>
</gene>
<dbReference type="RefSeq" id="WP_066463006.1">
    <property type="nucleotide sequence ID" value="NZ_MATO01000022.1"/>
</dbReference>
<feature type="domain" description="SLH" evidence="3">
    <location>
        <begin position="1259"/>
        <end position="1318"/>
    </location>
</feature>
<dbReference type="InterPro" id="IPR001119">
    <property type="entry name" value="SLH_dom"/>
</dbReference>
<dbReference type="Pfam" id="PF03372">
    <property type="entry name" value="Exo_endo_phos"/>
    <property type="match status" value="1"/>
</dbReference>
<keyword evidence="5" id="KW-1185">Reference proteome</keyword>
<evidence type="ECO:0000313" key="4">
    <source>
        <dbReference type="EMBL" id="OCS91948.1"/>
    </source>
</evidence>
<feature type="compositionally biased region" description="Pro residues" evidence="1">
    <location>
        <begin position="1063"/>
        <end position="1079"/>
    </location>
</feature>
<dbReference type="CDD" id="cd10283">
    <property type="entry name" value="MnuA_DNase1-like"/>
    <property type="match status" value="1"/>
</dbReference>
<dbReference type="SUPFAM" id="SSF56219">
    <property type="entry name" value="DNase I-like"/>
    <property type="match status" value="1"/>
</dbReference>
<keyword evidence="2" id="KW-0732">Signal</keyword>
<dbReference type="InterPro" id="IPR036691">
    <property type="entry name" value="Endo/exonu/phosph_ase_sf"/>
</dbReference>
<organism evidence="4 5">
    <name type="scientific">Caryophanon latum</name>
    <dbReference type="NCBI Taxonomy" id="33977"/>
    <lineage>
        <taxon>Bacteria</taxon>
        <taxon>Bacillati</taxon>
        <taxon>Bacillota</taxon>
        <taxon>Bacilli</taxon>
        <taxon>Bacillales</taxon>
        <taxon>Caryophanaceae</taxon>
        <taxon>Caryophanon</taxon>
    </lineage>
</organism>
<feature type="chain" id="PRO_5008649322" description="SLH domain-containing protein" evidence="2">
    <location>
        <begin position="31"/>
        <end position="1318"/>
    </location>
</feature>
<sequence length="1318" mass="140994">MTKRKKLQQTTKFLAATALVTTAIAPTVQAEEVSVSTIADARALELKQTVTVEGVVTTAPGFAGSNQSFYIQDATGGMFVYVKETDVNIGDKVRVTGSLAAYKGELQLSNPTIEQLPSTGEQVTPVEETVTADNQGELITLKGVKISGLMKSNDQGTFDFIAKKDGQADVAVKLDYRSGYTYEQFVAAGFNSGDVVDVTGIAGNPDGTFTLKAIGEAAFTLVEDGVEEVIEVKTTDVAAARAAAVGDIVKFKGVITSKPGFNGAGSFYVQDDTAGIFIYSPGSGFSVGQEVIVEGKRDAYNGEVQIRPTNIEIVGMKELPAVQTVAPAAIDDSYLGELVQLEQLTVTEVTTDSYDNFTMNVLTEDGKKVVVYNDSRGGLTGTAFKEAFKEGDVVNVTGIVGNNNGTYRVQVWDLAQFEGELAASKGSGAVKEGTTLDLTTIYDDAKIYYTTDGSTPTEDSPVYMSPIEITQSMTVKALIVFGGKSVEKEFVYTIAPFYDDKKIGDIQGAAHTSPVENSIVRVAGTVTRTTSDSFVIQDAGDGDVATSDAIFVTAKGHSYKAGDVVTVEGQVVEQGGGTDLTTTTIVAESHEKTDTADLPTALYIGEDVVAPKTVIDNDGLTKFEPQDDAIDFYESLEGMRVAVKDAKIVAPQSGGTTVVVPNIEGLTFNNLGGLSIAKDNFNPSRIFVDKGNNTATSGDSFKGDIVGVMGYDSSNFKLFTTEALPELVTNAHKDDITHIEVYENKLTVATYNIENFSAATPVDKTKGLAKQIVNNLKTPDVIALTEVQDNDGATDSGNTDASKSYEALIAEIKELTNIEYKWADVAPENNQDGGAPGGNIRPGFLYNPERVTLQEAPKGSATEGTEWTADGELTLNPGRVMEHKQENTRKALAAQFTFNKTGEAFTVIGAHLNSKSGDEPLFGKTQPATLVSEAERVELAAAIQSFVKKGLEKNPNANIFVAGDMNDFQFSAPLEALKGDTLTNMIDEVEAADRFTYSFEGNNQVLDHILVTHNLVETAKVDVVHVNANVQEKNGSVSDHDPVLVQVELVKVEEPVEETPEVTPTPSPAPTPNPAPPTTPEVEQPVEETPETPEEEQPVEETPEVPEEETPDVDEQPEEETPSVEVPEETPEEQPAVVAPFTDIADSYSKEAIDALYAAGITTGTTKTTFSPTAPMTRAQFAVMIARALNVKATKETPFTDVQGKWYADAVGALYEAGIVTGKTETTFEPGATITRQQAAALIVRLMEKQNYTFTNTAALSYNDAANISPYAQDAAAKLLAENIMTGDNNNFMPQQPLTRQQMAKILYTALVKVNVLN</sequence>
<feature type="region of interest" description="Disordered" evidence="1">
    <location>
        <begin position="1053"/>
        <end position="1140"/>
    </location>
</feature>
<feature type="domain" description="SLH" evidence="3">
    <location>
        <begin position="1136"/>
        <end position="1199"/>
    </location>
</feature>
<name>A0A1C0YXQ8_9BACL</name>
<evidence type="ECO:0000313" key="5">
    <source>
        <dbReference type="Proteomes" id="UP000093482"/>
    </source>
</evidence>
<feature type="compositionally biased region" description="Acidic residues" evidence="1">
    <location>
        <begin position="1084"/>
        <end position="1132"/>
    </location>
</feature>
<comment type="caution">
    <text evidence="4">The sequence shown here is derived from an EMBL/GenBank/DDBJ whole genome shotgun (WGS) entry which is preliminary data.</text>
</comment>
<dbReference type="PANTHER" id="PTHR42834">
    <property type="entry name" value="ENDONUCLEASE/EXONUCLEASE/PHOSPHATASE FAMILY PROTEIN (AFU_ORTHOLOGUE AFUA_3G09210)"/>
    <property type="match status" value="1"/>
</dbReference>